<dbReference type="InterPro" id="IPR020845">
    <property type="entry name" value="AMP-binding_CS"/>
</dbReference>
<dbReference type="PANTHER" id="PTHR43767">
    <property type="entry name" value="LONG-CHAIN-FATTY-ACID--COA LIGASE"/>
    <property type="match status" value="1"/>
</dbReference>
<accession>A0A3A8NBX6</accession>
<dbReference type="RefSeq" id="WP_147451641.1">
    <property type="nucleotide sequence ID" value="NZ_RAWB01000915.1"/>
</dbReference>
<evidence type="ECO:0000259" key="1">
    <source>
        <dbReference type="Pfam" id="PF00501"/>
    </source>
</evidence>
<sequence length="275" mass="28646">MAGLIMERLQEHAAARPDAVALRGADQDVTYAALAAHVDTTARWLREERVAVLGLVLDNHPAAAIADLATQAANACVASLPPFFSDSQMWHALRDCGADGVLTDQPQRLEAVFRANGAPAPAFKSITLGGKALHWCEGVPGRRDPGALKGMAKVTYTSGTTGQPKGALLTQDAVDTVVRSLLPLIETKPGERHMAALPLSLLLETVAGLYAALCAGAAYVVWPLAKVGLSGSSGLNVPALVAALLESEANVVISTPVVLRMLALAREMNAAPPMP</sequence>
<dbReference type="InterPro" id="IPR000873">
    <property type="entry name" value="AMP-dep_synth/lig_dom"/>
</dbReference>
<organism evidence="2 3">
    <name type="scientific">Corallococcus llansteffanensis</name>
    <dbReference type="NCBI Taxonomy" id="2316731"/>
    <lineage>
        <taxon>Bacteria</taxon>
        <taxon>Pseudomonadati</taxon>
        <taxon>Myxococcota</taxon>
        <taxon>Myxococcia</taxon>
        <taxon>Myxococcales</taxon>
        <taxon>Cystobacterineae</taxon>
        <taxon>Myxococcaceae</taxon>
        <taxon>Corallococcus</taxon>
    </lineage>
</organism>
<proteinExistence type="predicted"/>
<name>A0A3A8NBX6_9BACT</name>
<evidence type="ECO:0000313" key="2">
    <source>
        <dbReference type="EMBL" id="RKH37482.1"/>
    </source>
</evidence>
<dbReference type="SUPFAM" id="SSF56801">
    <property type="entry name" value="Acetyl-CoA synthetase-like"/>
    <property type="match status" value="1"/>
</dbReference>
<feature type="domain" description="AMP-dependent synthetase/ligase" evidence="1">
    <location>
        <begin position="9"/>
        <end position="266"/>
    </location>
</feature>
<reference evidence="3" key="1">
    <citation type="submission" date="2018-09" db="EMBL/GenBank/DDBJ databases">
        <authorList>
            <person name="Livingstone P.G."/>
            <person name="Whitworth D.E."/>
        </authorList>
    </citation>
    <scope>NUCLEOTIDE SEQUENCE [LARGE SCALE GENOMIC DNA]</scope>
    <source>
        <strain evidence="3">CA051B</strain>
    </source>
</reference>
<protein>
    <submittedName>
        <fullName evidence="2">Long-chain acyl-CoA synthetase</fullName>
    </submittedName>
</protein>
<dbReference type="InterPro" id="IPR042099">
    <property type="entry name" value="ANL_N_sf"/>
</dbReference>
<feature type="non-terminal residue" evidence="2">
    <location>
        <position position="275"/>
    </location>
</feature>
<dbReference type="Pfam" id="PF00501">
    <property type="entry name" value="AMP-binding"/>
    <property type="match status" value="1"/>
</dbReference>
<comment type="caution">
    <text evidence="2">The sequence shown here is derived from an EMBL/GenBank/DDBJ whole genome shotgun (WGS) entry which is preliminary data.</text>
</comment>
<dbReference type="EMBL" id="RAWB01000915">
    <property type="protein sequence ID" value="RKH37482.1"/>
    <property type="molecule type" value="Genomic_DNA"/>
</dbReference>
<dbReference type="PANTHER" id="PTHR43767:SF1">
    <property type="entry name" value="NONRIBOSOMAL PEPTIDE SYNTHASE PES1 (EUROFUNG)-RELATED"/>
    <property type="match status" value="1"/>
</dbReference>
<evidence type="ECO:0000313" key="3">
    <source>
        <dbReference type="Proteomes" id="UP000272888"/>
    </source>
</evidence>
<dbReference type="AlphaFoldDB" id="A0A3A8NBX6"/>
<gene>
    <name evidence="2" type="ORF">D7V93_42040</name>
</gene>
<dbReference type="InterPro" id="IPR050237">
    <property type="entry name" value="ATP-dep_AMP-bd_enzyme"/>
</dbReference>
<dbReference type="Gene3D" id="3.40.50.12780">
    <property type="entry name" value="N-terminal domain of ligase-like"/>
    <property type="match status" value="1"/>
</dbReference>
<dbReference type="PROSITE" id="PS00455">
    <property type="entry name" value="AMP_BINDING"/>
    <property type="match status" value="1"/>
</dbReference>
<dbReference type="Proteomes" id="UP000272888">
    <property type="component" value="Unassembled WGS sequence"/>
</dbReference>
<keyword evidence="3" id="KW-1185">Reference proteome</keyword>